<dbReference type="InterPro" id="IPR000015">
    <property type="entry name" value="Fimb_usher"/>
</dbReference>
<dbReference type="AlphaFoldDB" id="A0A377M921"/>
<evidence type="ECO:0000313" key="3">
    <source>
        <dbReference type="Proteomes" id="UP000255106"/>
    </source>
</evidence>
<dbReference type="PANTHER" id="PTHR30451:SF3">
    <property type="entry name" value="OUTER MEMBRANE USHER PROTEIN HTRE-RELATED"/>
    <property type="match status" value="1"/>
</dbReference>
<dbReference type="PANTHER" id="PTHR30451">
    <property type="entry name" value="OUTER MEMBRANE USHER PROTEIN"/>
    <property type="match status" value="1"/>
</dbReference>
<dbReference type="InterPro" id="IPR043142">
    <property type="entry name" value="PapC-like_C_sf"/>
</dbReference>
<accession>A0A377M921</accession>
<dbReference type="Gene3D" id="2.60.40.2610">
    <property type="entry name" value="Outer membrane usher protein FimD, plug domain"/>
    <property type="match status" value="1"/>
</dbReference>
<reference evidence="2 3" key="1">
    <citation type="submission" date="2018-06" db="EMBL/GenBank/DDBJ databases">
        <authorList>
            <consortium name="Pathogen Informatics"/>
            <person name="Doyle S."/>
        </authorList>
    </citation>
    <scope>NUCLEOTIDE SEQUENCE [LARGE SCALE GENOMIC DNA]</scope>
    <source>
        <strain evidence="2 3">NCTC10005</strain>
    </source>
</reference>
<dbReference type="EMBL" id="UGJB01000004">
    <property type="protein sequence ID" value="STQ14131.1"/>
    <property type="molecule type" value="Genomic_DNA"/>
</dbReference>
<gene>
    <name evidence="2" type="primary">htrE_5</name>
    <name evidence="2" type="ORF">NCTC10005_06977</name>
</gene>
<dbReference type="GO" id="GO:0009297">
    <property type="term" value="P:pilus assembly"/>
    <property type="evidence" value="ECO:0007669"/>
    <property type="project" value="InterPro"/>
</dbReference>
<dbReference type="Gene3D" id="2.60.40.2070">
    <property type="match status" value="1"/>
</dbReference>
<name>A0A377M921_ENTCL</name>
<feature type="domain" description="PapC-like C-terminal" evidence="1">
    <location>
        <begin position="53"/>
        <end position="118"/>
    </location>
</feature>
<dbReference type="Pfam" id="PF13953">
    <property type="entry name" value="PapC_C"/>
    <property type="match status" value="1"/>
</dbReference>
<dbReference type="InterPro" id="IPR025949">
    <property type="entry name" value="PapC-like_C"/>
</dbReference>
<evidence type="ECO:0000313" key="2">
    <source>
        <dbReference type="EMBL" id="STQ14131.1"/>
    </source>
</evidence>
<dbReference type="Proteomes" id="UP000255106">
    <property type="component" value="Unassembled WGS sequence"/>
</dbReference>
<dbReference type="InterPro" id="IPR042186">
    <property type="entry name" value="FimD_plug_dom"/>
</dbReference>
<organism evidence="2 3">
    <name type="scientific">Enterobacter cloacae</name>
    <dbReference type="NCBI Taxonomy" id="550"/>
    <lineage>
        <taxon>Bacteria</taxon>
        <taxon>Pseudomonadati</taxon>
        <taxon>Pseudomonadota</taxon>
        <taxon>Gammaproteobacteria</taxon>
        <taxon>Enterobacterales</taxon>
        <taxon>Enterobacteriaceae</taxon>
        <taxon>Enterobacter</taxon>
        <taxon>Enterobacter cloacae complex</taxon>
    </lineage>
</organism>
<sequence length="139" mass="14866">MPYLSAYRENSVGLDISEMHSDVEVKNTRSTTVPRSGAVVLVNFETDQGRSVLMELMRDDGGFIPLGADVQTDQGVSVGSVGQAGQAWIRGIEDKGTLNIVWGNEPGTSCTVSYHIPPDARKIGPTTLLTGQTCRVTAL</sequence>
<protein>
    <submittedName>
        <fullName evidence="2">Fimbrial usher protein</fullName>
    </submittedName>
</protein>
<dbReference type="Pfam" id="PF00577">
    <property type="entry name" value="Usher"/>
    <property type="match status" value="1"/>
</dbReference>
<proteinExistence type="predicted"/>
<dbReference type="GO" id="GO:0015473">
    <property type="term" value="F:fimbrial usher porin activity"/>
    <property type="evidence" value="ECO:0007669"/>
    <property type="project" value="InterPro"/>
</dbReference>
<dbReference type="GO" id="GO:0009279">
    <property type="term" value="C:cell outer membrane"/>
    <property type="evidence" value="ECO:0007669"/>
    <property type="project" value="TreeGrafter"/>
</dbReference>
<evidence type="ECO:0000259" key="1">
    <source>
        <dbReference type="Pfam" id="PF13953"/>
    </source>
</evidence>